<proteinExistence type="predicted"/>
<sequence>MQKVIRDAGGGHMAEKDHSSFVSAFDKGELFKPEQPGNVMARFVVNPEHNLSGMFIKWQAGELSAYQDA</sequence>
<dbReference type="AlphaFoldDB" id="H1VY47"/>
<dbReference type="EMBL" id="CACQ02007484">
    <property type="protein sequence ID" value="CCF45159.1"/>
    <property type="molecule type" value="Genomic_DNA"/>
</dbReference>
<dbReference type="VEuPathDB" id="FungiDB:CH63R_07346"/>
<accession>H1VY47</accession>
<protein>
    <submittedName>
        <fullName evidence="1">Short-chain dehydrogenase</fullName>
    </submittedName>
</protein>
<evidence type="ECO:0000313" key="2">
    <source>
        <dbReference type="Proteomes" id="UP000007174"/>
    </source>
</evidence>
<dbReference type="HOGENOM" id="CLU_2775809_0_0_1"/>
<dbReference type="eggNOG" id="KOG1204">
    <property type="taxonomic scope" value="Eukaryota"/>
</dbReference>
<reference evidence="2" key="1">
    <citation type="journal article" date="2012" name="Nat. Genet.">
        <title>Lifestyle transitions in plant pathogenic Colletotrichum fungi deciphered by genome and transcriptome analyses.</title>
        <authorList>
            <person name="O'Connell R.J."/>
            <person name="Thon M.R."/>
            <person name="Hacquard S."/>
            <person name="Amyotte S.G."/>
            <person name="Kleemann J."/>
            <person name="Torres M.F."/>
            <person name="Damm U."/>
            <person name="Buiate E.A."/>
            <person name="Epstein L."/>
            <person name="Alkan N."/>
            <person name="Altmueller J."/>
            <person name="Alvarado-Balderrama L."/>
            <person name="Bauser C.A."/>
            <person name="Becker C."/>
            <person name="Birren B.W."/>
            <person name="Chen Z."/>
            <person name="Choi J."/>
            <person name="Crouch J.A."/>
            <person name="Duvick J.P."/>
            <person name="Farman M.A."/>
            <person name="Gan P."/>
            <person name="Heiman D."/>
            <person name="Henrissat B."/>
            <person name="Howard R.J."/>
            <person name="Kabbage M."/>
            <person name="Koch C."/>
            <person name="Kracher B."/>
            <person name="Kubo Y."/>
            <person name="Law A.D."/>
            <person name="Lebrun M.-H."/>
            <person name="Lee Y.-H."/>
            <person name="Miyara I."/>
            <person name="Moore N."/>
            <person name="Neumann U."/>
            <person name="Nordstroem K."/>
            <person name="Panaccione D.G."/>
            <person name="Panstruga R."/>
            <person name="Place M."/>
            <person name="Proctor R.H."/>
            <person name="Prusky D."/>
            <person name="Rech G."/>
            <person name="Reinhardt R."/>
            <person name="Rollins J.A."/>
            <person name="Rounsley S."/>
            <person name="Schardl C.L."/>
            <person name="Schwartz D.C."/>
            <person name="Shenoy N."/>
            <person name="Shirasu K."/>
            <person name="Sikhakolli U.R."/>
            <person name="Stueber K."/>
            <person name="Sukno S.A."/>
            <person name="Sweigard J.A."/>
            <person name="Takano Y."/>
            <person name="Takahara H."/>
            <person name="Trail F."/>
            <person name="van der Does H.C."/>
            <person name="Voll L.M."/>
            <person name="Will I."/>
            <person name="Young S."/>
            <person name="Zeng Q."/>
            <person name="Zhang J."/>
            <person name="Zhou S."/>
            <person name="Dickman M.B."/>
            <person name="Schulze-Lefert P."/>
            <person name="Ver Loren van Themaat E."/>
            <person name="Ma L.-J."/>
            <person name="Vaillancourt L.J."/>
        </authorList>
    </citation>
    <scope>NUCLEOTIDE SEQUENCE [LARGE SCALE GENOMIC DNA]</scope>
    <source>
        <strain evidence="2">IMI 349063</strain>
    </source>
</reference>
<evidence type="ECO:0000313" key="1">
    <source>
        <dbReference type="EMBL" id="CCF45159.1"/>
    </source>
</evidence>
<name>H1VY47_COLHI</name>
<dbReference type="Proteomes" id="UP000007174">
    <property type="component" value="Unassembled WGS sequence"/>
</dbReference>
<organism evidence="1 2">
    <name type="scientific">Colletotrichum higginsianum (strain IMI 349063)</name>
    <name type="common">Crucifer anthracnose fungus</name>
    <dbReference type="NCBI Taxonomy" id="759273"/>
    <lineage>
        <taxon>Eukaryota</taxon>
        <taxon>Fungi</taxon>
        <taxon>Dikarya</taxon>
        <taxon>Ascomycota</taxon>
        <taxon>Pezizomycotina</taxon>
        <taxon>Sordariomycetes</taxon>
        <taxon>Hypocreomycetidae</taxon>
        <taxon>Glomerellales</taxon>
        <taxon>Glomerellaceae</taxon>
        <taxon>Colletotrichum</taxon>
        <taxon>Colletotrichum destructivum species complex</taxon>
    </lineage>
</organism>
<gene>
    <name evidence="1" type="ORF">CH063_14336</name>
</gene>
<dbReference type="STRING" id="759273.H1VY47"/>